<comment type="caution">
    <text evidence="1">The sequence shown here is derived from an EMBL/GenBank/DDBJ whole genome shotgun (WGS) entry which is preliminary data.</text>
</comment>
<organism evidence="1 2">
    <name type="scientific">Parnassius apollo</name>
    <name type="common">Apollo butterfly</name>
    <name type="synonym">Papilio apollo</name>
    <dbReference type="NCBI Taxonomy" id="110799"/>
    <lineage>
        <taxon>Eukaryota</taxon>
        <taxon>Metazoa</taxon>
        <taxon>Ecdysozoa</taxon>
        <taxon>Arthropoda</taxon>
        <taxon>Hexapoda</taxon>
        <taxon>Insecta</taxon>
        <taxon>Pterygota</taxon>
        <taxon>Neoptera</taxon>
        <taxon>Endopterygota</taxon>
        <taxon>Lepidoptera</taxon>
        <taxon>Glossata</taxon>
        <taxon>Ditrysia</taxon>
        <taxon>Papilionoidea</taxon>
        <taxon>Papilionidae</taxon>
        <taxon>Parnassiinae</taxon>
        <taxon>Parnassini</taxon>
        <taxon>Parnassius</taxon>
        <taxon>Parnassius</taxon>
    </lineage>
</organism>
<name>A0A8S3Y0E1_PARAO</name>
<dbReference type="OrthoDB" id="8068424at2759"/>
<dbReference type="Proteomes" id="UP000691718">
    <property type="component" value="Unassembled WGS sequence"/>
</dbReference>
<reference evidence="1" key="1">
    <citation type="submission" date="2021-04" db="EMBL/GenBank/DDBJ databases">
        <authorList>
            <person name="Tunstrom K."/>
        </authorList>
    </citation>
    <scope>NUCLEOTIDE SEQUENCE</scope>
</reference>
<protein>
    <submittedName>
        <fullName evidence="1">(apollo) hypothetical protein</fullName>
    </submittedName>
</protein>
<dbReference type="AlphaFoldDB" id="A0A8S3Y0E1"/>
<evidence type="ECO:0000313" key="2">
    <source>
        <dbReference type="Proteomes" id="UP000691718"/>
    </source>
</evidence>
<gene>
    <name evidence="1" type="ORF">PAPOLLO_LOCUS24694</name>
</gene>
<keyword evidence="2" id="KW-1185">Reference proteome</keyword>
<proteinExistence type="predicted"/>
<dbReference type="EMBL" id="CAJQZP010001486">
    <property type="protein sequence ID" value="CAG5050121.1"/>
    <property type="molecule type" value="Genomic_DNA"/>
</dbReference>
<sequence length="137" mass="15457">MHIRWLRYGGSYGIVGQVINVRVDSDKIVHQLTGQLDDDDQASNVNINHIEDSYNSSDIVTDTYSVAEDTLIGYKNLSESATNRQKFHKMSVVELGRLPYKIPNIDVEKDIVNGELMCVELLNVDKPFAELEAGCWL</sequence>
<accession>A0A8S3Y0E1</accession>
<evidence type="ECO:0000313" key="1">
    <source>
        <dbReference type="EMBL" id="CAG5050121.1"/>
    </source>
</evidence>